<reference evidence="1" key="1">
    <citation type="submission" date="2021-01" db="EMBL/GenBank/DDBJ databases">
        <title>Whole genome shotgun sequence of Actinoplanes ferrugineus NBRC 15555.</title>
        <authorList>
            <person name="Komaki H."/>
            <person name="Tamura T."/>
        </authorList>
    </citation>
    <scope>NUCLEOTIDE SEQUENCE</scope>
    <source>
        <strain evidence="1">NBRC 15555</strain>
    </source>
</reference>
<gene>
    <name evidence="1" type="ORF">Afe05nite_21340</name>
</gene>
<name>A0A919MD78_9ACTN</name>
<comment type="caution">
    <text evidence="1">The sequence shown here is derived from an EMBL/GenBank/DDBJ whole genome shotgun (WGS) entry which is preliminary data.</text>
</comment>
<sequence>MESSPTLQDFVLNLIYDPVARDAFEIDPHGTLQEAGLGEVTAADVQDVLPLVLDFAPLNGLHSIDGLAQVDSLTTGVANLDIAGAAAHLQTITAQLGGTASHVTGDLNVAAAGAVTVTADHLVSGVLDGGLGLSTGGLFGTGGVTVDHDPAAGLDAVVHGGVTAGVTGGLTTPVEHAVTDVTYGTDNLVPHVSAGVSGSLDATVNTVTGLPGSFDLDVSGVHGATSSIVGPVLGSDVTGGLLPDGSAVHSTIAGVDHTVSGVLGGVTGATGTTDPAHGQDGHGLLGGLTGLDF</sequence>
<protein>
    <submittedName>
        <fullName evidence="1">Uncharacterized protein</fullName>
    </submittedName>
</protein>
<keyword evidence="2" id="KW-1185">Reference proteome</keyword>
<organism evidence="1 2">
    <name type="scientific">Paractinoplanes ferrugineus</name>
    <dbReference type="NCBI Taxonomy" id="113564"/>
    <lineage>
        <taxon>Bacteria</taxon>
        <taxon>Bacillati</taxon>
        <taxon>Actinomycetota</taxon>
        <taxon>Actinomycetes</taxon>
        <taxon>Micromonosporales</taxon>
        <taxon>Micromonosporaceae</taxon>
        <taxon>Paractinoplanes</taxon>
    </lineage>
</organism>
<dbReference type="Proteomes" id="UP000598174">
    <property type="component" value="Unassembled WGS sequence"/>
</dbReference>
<dbReference type="RefSeq" id="WP_203816863.1">
    <property type="nucleotide sequence ID" value="NZ_BAAABP010000031.1"/>
</dbReference>
<dbReference type="NCBIfam" id="NF038175">
    <property type="entry name" value="IniB_NTERM"/>
    <property type="match status" value="1"/>
</dbReference>
<evidence type="ECO:0000313" key="2">
    <source>
        <dbReference type="Proteomes" id="UP000598174"/>
    </source>
</evidence>
<proteinExistence type="predicted"/>
<accession>A0A919MD78</accession>
<evidence type="ECO:0000313" key="1">
    <source>
        <dbReference type="EMBL" id="GIE10294.1"/>
    </source>
</evidence>
<dbReference type="AlphaFoldDB" id="A0A919MD78"/>
<dbReference type="EMBL" id="BOMM01000015">
    <property type="protein sequence ID" value="GIE10294.1"/>
    <property type="molecule type" value="Genomic_DNA"/>
</dbReference>
<dbReference type="InterPro" id="IPR049709">
    <property type="entry name" value="IniB-like_N"/>
</dbReference>